<dbReference type="Pfam" id="PF00617">
    <property type="entry name" value="RasGEF"/>
    <property type="match status" value="1"/>
</dbReference>
<sequence>MLEEEIQKDITLAIELEDKGQIKEAYFLFTSTSQKAIQALNEIKFVHSSIISSPKQYTSLLSSVKTCLQHIENIIGTHSPATYNPISRQATGDQKRPPLPPKPSRMQKPVVPPKPKVPSPTVTTTNTTTIHTTTANPPATNIAIIETELPDNSYPQEPPIIRPHAYDSRPTSLPPLPHSNISTLQKPPRPFTEYSLENTKHIANVRIVAEGEIDPDYLVPAQTNAGDSLAPSSSTMNTDHIPLIPAPPLLTTHRVLQQKVDELEEKIRNCRARKQAISQGQALDAMTEDNLDQMIAQYLRVLAELKVTLNGVRTIYMSAATIPSILQFQAHVIAYQITLIEAAIFDAIPPLALLEHSSKHPHPRIVASTDFFNYITRCIEHAVLLPQEASSRAQLIHYWIKVASRCFDVNNYQTLKAIISALNTPPVQRLKRTWAYIPKKSTTKLDALNELMSEANNYGNYREHMGMVTTTVVNGKSVQMIRDEHYSRPTVPFLGTFIHDITYLLAAFKSSSNAGNPEDEPRIHEVLNTMHRFQTGPRYTPSLPAAFLKSSQKHHFRPAISSALHRGASRIQRFSGGGFFGSNESPNSSSSSVTNMSIDDGEDENLDEQQKMATQYILMRSWVSQNTVDELSTLREPPQMKSNSMYGARSSSNGNRTSSVFSNASSNVRFSTGSVSLNTLSTHGDSSMEEDEEKRYSQPSFFPFRKSADGGNFSRPVTIHEGGSTDGLSKEETENFHVASRTTWNGGPPPPQSQVPIVPPRPVPKPPAVGSNSSTATAPTQNDEFKAALAQRLAKVSTEGK</sequence>
<feature type="region of interest" description="Disordered" evidence="4">
    <location>
        <begin position="78"/>
        <end position="135"/>
    </location>
</feature>
<comment type="caution">
    <text evidence="6">The sequence shown here is derived from an EMBL/GenBank/DDBJ whole genome shotgun (WGS) entry which is preliminary data.</text>
</comment>
<dbReference type="SUPFAM" id="SSF48366">
    <property type="entry name" value="Ras GEF"/>
    <property type="match status" value="1"/>
</dbReference>
<dbReference type="EMBL" id="JAEPRC010000881">
    <property type="protein sequence ID" value="KAG2190985.1"/>
    <property type="molecule type" value="Genomic_DNA"/>
</dbReference>
<evidence type="ECO:0000313" key="7">
    <source>
        <dbReference type="Proteomes" id="UP000650833"/>
    </source>
</evidence>
<feature type="region of interest" description="Disordered" evidence="4">
    <location>
        <begin position="676"/>
        <end position="695"/>
    </location>
</feature>
<dbReference type="PANTHER" id="PTHR23113">
    <property type="entry name" value="GUANINE NUCLEOTIDE EXCHANGE FACTOR"/>
    <property type="match status" value="1"/>
</dbReference>
<keyword evidence="7" id="KW-1185">Reference proteome</keyword>
<feature type="compositionally biased region" description="Polar residues" evidence="4">
    <location>
        <begin position="770"/>
        <end position="782"/>
    </location>
</feature>
<feature type="region of interest" description="Disordered" evidence="4">
    <location>
        <begin position="704"/>
        <end position="784"/>
    </location>
</feature>
<proteinExistence type="predicted"/>
<dbReference type="InterPro" id="IPR023578">
    <property type="entry name" value="Ras_GEF_dom_sf"/>
</dbReference>
<dbReference type="GO" id="GO:0005085">
    <property type="term" value="F:guanyl-nucleotide exchange factor activity"/>
    <property type="evidence" value="ECO:0007669"/>
    <property type="project" value="UniProtKB-KW"/>
</dbReference>
<protein>
    <recommendedName>
        <fullName evidence="5">Ras-GEF domain-containing protein</fullName>
    </recommendedName>
</protein>
<name>A0A8H7UPR0_9FUNG</name>
<evidence type="ECO:0000256" key="2">
    <source>
        <dbReference type="PROSITE-ProRule" id="PRU00168"/>
    </source>
</evidence>
<evidence type="ECO:0000256" key="3">
    <source>
        <dbReference type="SAM" id="Coils"/>
    </source>
</evidence>
<evidence type="ECO:0000259" key="5">
    <source>
        <dbReference type="PROSITE" id="PS50009"/>
    </source>
</evidence>
<feature type="compositionally biased region" description="Polar residues" evidence="4">
    <location>
        <begin position="640"/>
        <end position="660"/>
    </location>
</feature>
<feature type="coiled-coil region" evidence="3">
    <location>
        <begin position="253"/>
        <end position="280"/>
    </location>
</feature>
<keyword evidence="3" id="KW-0175">Coiled coil</keyword>
<dbReference type="PROSITE" id="PS50009">
    <property type="entry name" value="RASGEF_CAT"/>
    <property type="match status" value="1"/>
</dbReference>
<evidence type="ECO:0000313" key="6">
    <source>
        <dbReference type="EMBL" id="KAG2190985.1"/>
    </source>
</evidence>
<dbReference type="GO" id="GO:0007265">
    <property type="term" value="P:Ras protein signal transduction"/>
    <property type="evidence" value="ECO:0007669"/>
    <property type="project" value="TreeGrafter"/>
</dbReference>
<feature type="compositionally biased region" description="Polar residues" evidence="4">
    <location>
        <begin position="676"/>
        <end position="685"/>
    </location>
</feature>
<dbReference type="GO" id="GO:0005886">
    <property type="term" value="C:plasma membrane"/>
    <property type="evidence" value="ECO:0007669"/>
    <property type="project" value="TreeGrafter"/>
</dbReference>
<keyword evidence="1 2" id="KW-0344">Guanine-nucleotide releasing factor</keyword>
<dbReference type="InterPro" id="IPR001895">
    <property type="entry name" value="RASGEF_cat_dom"/>
</dbReference>
<dbReference type="Proteomes" id="UP000650833">
    <property type="component" value="Unassembled WGS sequence"/>
</dbReference>
<reference evidence="6" key="1">
    <citation type="submission" date="2020-12" db="EMBL/GenBank/DDBJ databases">
        <title>Metabolic potential, ecology and presence of endohyphal bacteria is reflected in genomic diversity of Mucoromycotina.</title>
        <authorList>
            <person name="Muszewska A."/>
            <person name="Okrasinska A."/>
            <person name="Steczkiewicz K."/>
            <person name="Drgas O."/>
            <person name="Orlowska M."/>
            <person name="Perlinska-Lenart U."/>
            <person name="Aleksandrzak-Piekarczyk T."/>
            <person name="Szatraj K."/>
            <person name="Zielenkiewicz U."/>
            <person name="Pilsyk S."/>
            <person name="Malc E."/>
            <person name="Mieczkowski P."/>
            <person name="Kruszewska J.S."/>
            <person name="Biernat P."/>
            <person name="Pawlowska J."/>
        </authorList>
    </citation>
    <scope>NUCLEOTIDE SEQUENCE</scope>
    <source>
        <strain evidence="6">CBS 226.32</strain>
    </source>
</reference>
<feature type="compositionally biased region" description="Pro residues" evidence="4">
    <location>
        <begin position="747"/>
        <end position="767"/>
    </location>
</feature>
<dbReference type="OrthoDB" id="546434at2759"/>
<accession>A0A8H7UPR0</accession>
<feature type="compositionally biased region" description="Low complexity" evidence="4">
    <location>
        <begin position="581"/>
        <end position="592"/>
    </location>
</feature>
<feature type="domain" description="Ras-GEF" evidence="5">
    <location>
        <begin position="329"/>
        <end position="567"/>
    </location>
</feature>
<feature type="region of interest" description="Disordered" evidence="4">
    <location>
        <begin position="577"/>
        <end position="601"/>
    </location>
</feature>
<dbReference type="InterPro" id="IPR036964">
    <property type="entry name" value="RASGEF_cat_dom_sf"/>
</dbReference>
<dbReference type="InterPro" id="IPR008937">
    <property type="entry name" value="Ras-like_GEF"/>
</dbReference>
<feature type="region of interest" description="Disordered" evidence="4">
    <location>
        <begin position="636"/>
        <end position="660"/>
    </location>
</feature>
<dbReference type="AlphaFoldDB" id="A0A8H7UPR0"/>
<dbReference type="Gene3D" id="1.10.840.10">
    <property type="entry name" value="Ras guanine-nucleotide exchange factors catalytic domain"/>
    <property type="match status" value="1"/>
</dbReference>
<evidence type="ECO:0000256" key="4">
    <source>
        <dbReference type="SAM" id="MobiDB-lite"/>
    </source>
</evidence>
<organism evidence="6 7">
    <name type="scientific">Mucor plumbeus</name>
    <dbReference type="NCBI Taxonomy" id="97098"/>
    <lineage>
        <taxon>Eukaryota</taxon>
        <taxon>Fungi</taxon>
        <taxon>Fungi incertae sedis</taxon>
        <taxon>Mucoromycota</taxon>
        <taxon>Mucoromycotina</taxon>
        <taxon>Mucoromycetes</taxon>
        <taxon>Mucorales</taxon>
        <taxon>Mucorineae</taxon>
        <taxon>Mucoraceae</taxon>
        <taxon>Mucor</taxon>
    </lineage>
</organism>
<feature type="compositionally biased region" description="Low complexity" evidence="4">
    <location>
        <begin position="119"/>
        <end position="135"/>
    </location>
</feature>
<feature type="compositionally biased region" description="Polar residues" evidence="4">
    <location>
        <begin position="79"/>
        <end position="92"/>
    </location>
</feature>
<dbReference type="SMART" id="SM00147">
    <property type="entry name" value="RasGEF"/>
    <property type="match status" value="1"/>
</dbReference>
<gene>
    <name evidence="6" type="ORF">INT46_000232</name>
</gene>
<dbReference type="PANTHER" id="PTHR23113:SF368">
    <property type="entry name" value="CELL DIVISION CONTROL PROTEIN 25"/>
    <property type="match status" value="1"/>
</dbReference>
<evidence type="ECO:0000256" key="1">
    <source>
        <dbReference type="ARBA" id="ARBA00022658"/>
    </source>
</evidence>